<sequence>MHQSVKRKKIVAFIYRWGLTLMVAGIILVPLYWIFISSVTPKGSLFKTPINYFPRNMTVKNYVDLFENVGIAQMTFNTLFITFFSLLVSVILGGAAAYAFARFEVFKSVSWSFKLLLFSALIPPIVTARPLYDFMKSVHLVDTYFGLIILYSSSLLPFSVLILHNFVKQIPLSLEEAAQVDGAGFIRILFTIYFPLMRPAIATISIINFIQCLNEFFTPLFFSYKIKVLSVGITLIPRQSNFEVPWDLISSMGWLIILPIVIFVLIFEKNIMEGITAGGVKQ</sequence>
<feature type="transmembrane region" description="Helical" evidence="7">
    <location>
        <begin position="248"/>
        <end position="267"/>
    </location>
</feature>
<keyword evidence="3" id="KW-1003">Cell membrane</keyword>
<comment type="caution">
    <text evidence="9">The sequence shown here is derived from an EMBL/GenBank/DDBJ whole genome shotgun (WGS) entry which is preliminary data.</text>
</comment>
<evidence type="ECO:0000256" key="4">
    <source>
        <dbReference type="ARBA" id="ARBA00022692"/>
    </source>
</evidence>
<dbReference type="InterPro" id="IPR000515">
    <property type="entry name" value="MetI-like"/>
</dbReference>
<proteinExistence type="inferred from homology"/>
<evidence type="ECO:0000259" key="8">
    <source>
        <dbReference type="PROSITE" id="PS50928"/>
    </source>
</evidence>
<feature type="transmembrane region" description="Helical" evidence="7">
    <location>
        <begin position="188"/>
        <end position="210"/>
    </location>
</feature>
<comment type="subcellular location">
    <subcellularLocation>
        <location evidence="1 7">Cell membrane</location>
        <topology evidence="1 7">Multi-pass membrane protein</topology>
    </subcellularLocation>
</comment>
<name>A0ABW5PUL7_9BACI</name>
<dbReference type="SUPFAM" id="SSF161098">
    <property type="entry name" value="MetI-like"/>
    <property type="match status" value="1"/>
</dbReference>
<gene>
    <name evidence="9" type="ORF">ACFSTF_15215</name>
</gene>
<evidence type="ECO:0000313" key="9">
    <source>
        <dbReference type="EMBL" id="MFD2618639.1"/>
    </source>
</evidence>
<evidence type="ECO:0000256" key="1">
    <source>
        <dbReference type="ARBA" id="ARBA00004651"/>
    </source>
</evidence>
<dbReference type="InterPro" id="IPR035906">
    <property type="entry name" value="MetI-like_sf"/>
</dbReference>
<dbReference type="PROSITE" id="PS50928">
    <property type="entry name" value="ABC_TM1"/>
    <property type="match status" value="1"/>
</dbReference>
<feature type="transmembrane region" description="Helical" evidence="7">
    <location>
        <begin position="12"/>
        <end position="35"/>
    </location>
</feature>
<evidence type="ECO:0000256" key="2">
    <source>
        <dbReference type="ARBA" id="ARBA00022448"/>
    </source>
</evidence>
<dbReference type="RefSeq" id="WP_141191542.1">
    <property type="nucleotide sequence ID" value="NZ_JBHUMR010000024.1"/>
</dbReference>
<feature type="transmembrane region" description="Helical" evidence="7">
    <location>
        <begin position="113"/>
        <end position="132"/>
    </location>
</feature>
<dbReference type="PANTHER" id="PTHR43744:SF8">
    <property type="entry name" value="SN-GLYCEROL-3-PHOSPHATE TRANSPORT SYSTEM PERMEASE PROTEIN UGPE"/>
    <property type="match status" value="1"/>
</dbReference>
<feature type="transmembrane region" description="Helical" evidence="7">
    <location>
        <begin position="144"/>
        <end position="167"/>
    </location>
</feature>
<keyword evidence="5 7" id="KW-1133">Transmembrane helix</keyword>
<protein>
    <submittedName>
        <fullName evidence="9">Carbohydrate ABC transporter permease</fullName>
    </submittedName>
</protein>
<dbReference type="PANTHER" id="PTHR43744">
    <property type="entry name" value="ABC TRANSPORTER PERMEASE PROTEIN MG189-RELATED-RELATED"/>
    <property type="match status" value="1"/>
</dbReference>
<evidence type="ECO:0000313" key="10">
    <source>
        <dbReference type="Proteomes" id="UP001597458"/>
    </source>
</evidence>
<feature type="domain" description="ABC transmembrane type-1" evidence="8">
    <location>
        <begin position="75"/>
        <end position="267"/>
    </location>
</feature>
<reference evidence="10" key="1">
    <citation type="journal article" date="2019" name="Int. J. Syst. Evol. Microbiol.">
        <title>The Global Catalogue of Microorganisms (GCM) 10K type strain sequencing project: providing services to taxonomists for standard genome sequencing and annotation.</title>
        <authorList>
            <consortium name="The Broad Institute Genomics Platform"/>
            <consortium name="The Broad Institute Genome Sequencing Center for Infectious Disease"/>
            <person name="Wu L."/>
            <person name="Ma J."/>
        </authorList>
    </citation>
    <scope>NUCLEOTIDE SEQUENCE [LARGE SCALE GENOMIC DNA]</scope>
    <source>
        <strain evidence="10">TISTR 2241</strain>
    </source>
</reference>
<dbReference type="CDD" id="cd06261">
    <property type="entry name" value="TM_PBP2"/>
    <property type="match status" value="1"/>
</dbReference>
<keyword evidence="2 7" id="KW-0813">Transport</keyword>
<organism evidence="9 10">
    <name type="scientific">Terrilactibacillus laevilacticus</name>
    <dbReference type="NCBI Taxonomy" id="1380157"/>
    <lineage>
        <taxon>Bacteria</taxon>
        <taxon>Bacillati</taxon>
        <taxon>Bacillota</taxon>
        <taxon>Bacilli</taxon>
        <taxon>Bacillales</taxon>
        <taxon>Bacillaceae</taxon>
        <taxon>Terrilactibacillus</taxon>
    </lineage>
</organism>
<evidence type="ECO:0000256" key="6">
    <source>
        <dbReference type="ARBA" id="ARBA00023136"/>
    </source>
</evidence>
<evidence type="ECO:0000256" key="3">
    <source>
        <dbReference type="ARBA" id="ARBA00022475"/>
    </source>
</evidence>
<dbReference type="Gene3D" id="1.10.3720.10">
    <property type="entry name" value="MetI-like"/>
    <property type="match status" value="1"/>
</dbReference>
<evidence type="ECO:0000256" key="5">
    <source>
        <dbReference type="ARBA" id="ARBA00022989"/>
    </source>
</evidence>
<comment type="similarity">
    <text evidence="7">Belongs to the binding-protein-dependent transport system permease family.</text>
</comment>
<keyword evidence="6 7" id="KW-0472">Membrane</keyword>
<evidence type="ECO:0000256" key="7">
    <source>
        <dbReference type="RuleBase" id="RU363032"/>
    </source>
</evidence>
<keyword evidence="4 7" id="KW-0812">Transmembrane</keyword>
<feature type="transmembrane region" description="Helical" evidence="7">
    <location>
        <begin position="79"/>
        <end position="101"/>
    </location>
</feature>
<dbReference type="Pfam" id="PF00528">
    <property type="entry name" value="BPD_transp_1"/>
    <property type="match status" value="1"/>
</dbReference>
<dbReference type="EMBL" id="JBHUMR010000024">
    <property type="protein sequence ID" value="MFD2618639.1"/>
    <property type="molecule type" value="Genomic_DNA"/>
</dbReference>
<accession>A0ABW5PUL7</accession>
<dbReference type="Proteomes" id="UP001597458">
    <property type="component" value="Unassembled WGS sequence"/>
</dbReference>
<keyword evidence="10" id="KW-1185">Reference proteome</keyword>